<reference evidence="1 2" key="1">
    <citation type="submission" date="2021-08" db="EMBL/GenBank/DDBJ databases">
        <title>Draft genome sequence of Spirulina subsalsa with high tolerance to salinity and hype-accumulation of phycocyanin.</title>
        <authorList>
            <person name="Pei H."/>
            <person name="Jiang L."/>
        </authorList>
    </citation>
    <scope>NUCLEOTIDE SEQUENCE [LARGE SCALE GENOMIC DNA]</scope>
    <source>
        <strain evidence="1 2">FACHB-351</strain>
    </source>
</reference>
<dbReference type="Proteomes" id="UP001526426">
    <property type="component" value="Unassembled WGS sequence"/>
</dbReference>
<evidence type="ECO:0000313" key="2">
    <source>
        <dbReference type="Proteomes" id="UP001526426"/>
    </source>
</evidence>
<gene>
    <name evidence="1" type="ORF">K4A83_20490</name>
</gene>
<dbReference type="SUPFAM" id="SSF51004">
    <property type="entry name" value="C-terminal (heme d1) domain of cytochrome cd1-nitrite reductase"/>
    <property type="match status" value="1"/>
</dbReference>
<proteinExistence type="predicted"/>
<dbReference type="EMBL" id="JAIHOM010000155">
    <property type="protein sequence ID" value="MCW6038632.1"/>
    <property type="molecule type" value="Genomic_DNA"/>
</dbReference>
<comment type="caution">
    <text evidence="1">The sequence shown here is derived from an EMBL/GenBank/DDBJ whole genome shotgun (WGS) entry which is preliminary data.</text>
</comment>
<dbReference type="InterPro" id="IPR011048">
    <property type="entry name" value="Haem_d1_sf"/>
</dbReference>
<sequence length="587" mass="61945">MSNPLKWLRKPINLVLMAIATTLLVISQVTLSQALAPHQDHYEIWGSDQSNSVPGVESLGVQGGLIWIWDSHDVEQQIESGVTAQPLGCDGQNRPGDGPCDVNVVFPPTLTEYDQNSPTGKTLGDLPGFGRLHGMLTDPQNKYLNVNIFTPGGGYVGIMDGETKEAIALFRVTATNASGPERSVHMSFWNSDGSTLLVANLNGKLLERIDIVRNQDGKIIDAIYNKTASLGVGKGMEVLDPAKVYRGKNAHNHDLVGKVVGNYNPIALADLTPSGQCKENGCTADNNASQGGRPNNLIICPIVSSLDHAYITLAAGGLLVANTKTTPMSIVGEYSNEIINGAGCGGVEVDHTIWLNAGVSASDAGATQSTFSLYNMDDRAFTNRPNPPNTPAPVVVYQDPTNTATNGHLGGEAANTTGQLPGITTRHDNHGMVATVSGAYIHNTDRIQNLIQVFNTQTLERTEYDLTSADGHGNGVGTCAAASITDDSNLPTNDPAPDLMEQSPDGKYLFVAFRGPLPVSVGHSSQGSCPGVGVVELTENGASGRLVSVLRSSNVTDSAIAPIAGGHDYQGTEHSDLHGVAIRRHSH</sequence>
<protein>
    <submittedName>
        <fullName evidence="1">Uncharacterized protein</fullName>
    </submittedName>
</protein>
<accession>A0ABT3LAU2</accession>
<dbReference type="RefSeq" id="WP_265266552.1">
    <property type="nucleotide sequence ID" value="NZ_JAIHOM010000155.1"/>
</dbReference>
<keyword evidence="2" id="KW-1185">Reference proteome</keyword>
<organism evidence="1 2">
    <name type="scientific">Spirulina subsalsa FACHB-351</name>
    <dbReference type="NCBI Taxonomy" id="234711"/>
    <lineage>
        <taxon>Bacteria</taxon>
        <taxon>Bacillati</taxon>
        <taxon>Cyanobacteriota</taxon>
        <taxon>Cyanophyceae</taxon>
        <taxon>Spirulinales</taxon>
        <taxon>Spirulinaceae</taxon>
        <taxon>Spirulina</taxon>
    </lineage>
</organism>
<evidence type="ECO:0000313" key="1">
    <source>
        <dbReference type="EMBL" id="MCW6038632.1"/>
    </source>
</evidence>
<name>A0ABT3LAU2_9CYAN</name>